<feature type="transmembrane region" description="Helical" evidence="2">
    <location>
        <begin position="168"/>
        <end position="187"/>
    </location>
</feature>
<reference evidence="3 4" key="1">
    <citation type="submission" date="2019-07" db="EMBL/GenBank/DDBJ databases">
        <title>Sphingomonas solaris sp. nov., isolated from a solar panel from Boston, Massachusetts.</title>
        <authorList>
            <person name="Tanner K."/>
            <person name="Pascual J."/>
            <person name="Mancuso C."/>
            <person name="Pereto J."/>
            <person name="Khalil A."/>
            <person name="Vilanova C."/>
        </authorList>
    </citation>
    <scope>NUCLEOTIDE SEQUENCE [LARGE SCALE GENOMIC DNA]</scope>
    <source>
        <strain evidence="3 4">R4DWN</strain>
    </source>
</reference>
<feature type="non-terminal residue" evidence="3">
    <location>
        <position position="271"/>
    </location>
</feature>
<evidence type="ECO:0000256" key="1">
    <source>
        <dbReference type="ARBA" id="ARBA00022448"/>
    </source>
</evidence>
<keyword evidence="2" id="KW-1133">Transmembrane helix</keyword>
<protein>
    <submittedName>
        <fullName evidence="3">MATE family efflux transporter</fullName>
    </submittedName>
</protein>
<dbReference type="Proteomes" id="UP000318681">
    <property type="component" value="Unassembled WGS sequence"/>
</dbReference>
<feature type="transmembrane region" description="Helical" evidence="2">
    <location>
        <begin position="141"/>
        <end position="159"/>
    </location>
</feature>
<dbReference type="RefSeq" id="WP_203234597.1">
    <property type="nucleotide sequence ID" value="NZ_VNIM01000076.1"/>
</dbReference>
<evidence type="ECO:0000256" key="2">
    <source>
        <dbReference type="SAM" id="Phobius"/>
    </source>
</evidence>
<feature type="transmembrane region" description="Helical" evidence="2">
    <location>
        <begin position="100"/>
        <end position="121"/>
    </location>
</feature>
<keyword evidence="4" id="KW-1185">Reference proteome</keyword>
<comment type="caution">
    <text evidence="3">The sequence shown here is derived from an EMBL/GenBank/DDBJ whole genome shotgun (WGS) entry which is preliminary data.</text>
</comment>
<dbReference type="PANTHER" id="PTHR43298:SF2">
    <property type="entry name" value="FMN_FAD EXPORTER YEEO-RELATED"/>
    <property type="match status" value="1"/>
</dbReference>
<dbReference type="PANTHER" id="PTHR43298">
    <property type="entry name" value="MULTIDRUG RESISTANCE PROTEIN NORM-RELATED"/>
    <property type="match status" value="1"/>
</dbReference>
<feature type="transmembrane region" description="Helical" evidence="2">
    <location>
        <begin position="199"/>
        <end position="223"/>
    </location>
</feature>
<organism evidence="3 4">
    <name type="scientific">Alterirhizorhabdus solaris</name>
    <dbReference type="NCBI Taxonomy" id="2529389"/>
    <lineage>
        <taxon>Bacteria</taxon>
        <taxon>Pseudomonadati</taxon>
        <taxon>Pseudomonadota</taxon>
        <taxon>Alphaproteobacteria</taxon>
        <taxon>Sphingomonadales</taxon>
        <taxon>Rhizorhabdaceae</taxon>
        <taxon>Alterirhizorhabdus</taxon>
    </lineage>
</organism>
<evidence type="ECO:0000313" key="4">
    <source>
        <dbReference type="Proteomes" id="UP000318681"/>
    </source>
</evidence>
<feature type="transmembrane region" description="Helical" evidence="2">
    <location>
        <begin position="56"/>
        <end position="79"/>
    </location>
</feature>
<dbReference type="InterPro" id="IPR050222">
    <property type="entry name" value="MATE_MdtK"/>
</dbReference>
<dbReference type="GO" id="GO:0042910">
    <property type="term" value="F:xenobiotic transmembrane transporter activity"/>
    <property type="evidence" value="ECO:0007669"/>
    <property type="project" value="InterPro"/>
</dbReference>
<keyword evidence="2" id="KW-0472">Membrane</keyword>
<dbReference type="EMBL" id="VNIM01000076">
    <property type="protein sequence ID" value="TVV71946.1"/>
    <property type="molecule type" value="Genomic_DNA"/>
</dbReference>
<proteinExistence type="predicted"/>
<name>A0A558QXR0_9SPHN</name>
<evidence type="ECO:0000313" key="3">
    <source>
        <dbReference type="EMBL" id="TVV71946.1"/>
    </source>
</evidence>
<feature type="transmembrane region" description="Helical" evidence="2">
    <location>
        <begin position="248"/>
        <end position="270"/>
    </location>
</feature>
<sequence length="271" mass="28085">MSRPTPMNRAEVVAEAGRIMGLAWPVMLTSLNWTLMQLIDVAVVGHAGTGELGFLAAGRTLTFITIVMGLAALSGVLVFSARADGAGDHAATGEWLRRGLVFALMLGLPCMAVLLAFAHPLLDLVGVPADIAAGGASVTRAMALAYPFQFVQIAASYFLEGVSRPRRVMIVNLVTLPLNGVLAWAWVGGHAGLPAMGATGAALATSFASAAGAAGMLVAAWTLPDAETRTIRTLSAATWVAAWRGVSLLFRFGLVPAVGAGLELFGFSWLI</sequence>
<dbReference type="GO" id="GO:0005886">
    <property type="term" value="C:plasma membrane"/>
    <property type="evidence" value="ECO:0007669"/>
    <property type="project" value="TreeGrafter"/>
</dbReference>
<dbReference type="GO" id="GO:0015297">
    <property type="term" value="F:antiporter activity"/>
    <property type="evidence" value="ECO:0007669"/>
    <property type="project" value="InterPro"/>
</dbReference>
<dbReference type="Pfam" id="PF01554">
    <property type="entry name" value="MatE"/>
    <property type="match status" value="1"/>
</dbReference>
<accession>A0A558QXR0</accession>
<dbReference type="AlphaFoldDB" id="A0A558QXR0"/>
<dbReference type="InterPro" id="IPR002528">
    <property type="entry name" value="MATE_fam"/>
</dbReference>
<gene>
    <name evidence="3" type="ORF">FOY91_15820</name>
</gene>
<keyword evidence="1" id="KW-0813">Transport</keyword>
<keyword evidence="2" id="KW-0812">Transmembrane</keyword>
<feature type="transmembrane region" description="Helical" evidence="2">
    <location>
        <begin position="21"/>
        <end position="44"/>
    </location>
</feature>